<reference evidence="2 3" key="1">
    <citation type="submission" date="2020-12" db="EMBL/GenBank/DDBJ databases">
        <title>Salegentibacter orientalis sp. nov., isolated from costal sediment.</title>
        <authorList>
            <person name="Lian F.-B."/>
        </authorList>
    </citation>
    <scope>NUCLEOTIDE SEQUENCE [LARGE SCALE GENOMIC DNA]</scope>
    <source>
        <strain evidence="2 3">F60176</strain>
    </source>
</reference>
<sequence length="336" mass="38265">MKNLLYIGNELQPRGGSPTTIDRLAPLFKNEGFQVKTSSSRENQLLRLAEMMTSVISNKPWLDVVLIDTYSTRNFWYAVLTAELCKKLALDYILLLHGGELPKRIKKSPGLSASLFERAKLNIAPSYYLFQKFKEAGFRNIKYIPNFICLEDYPYKIRKTVAPKLLWVRAFAKIYNPILAIKVLEEVLKNYPNAQLCMVGAKKDESYKECLTYAEENNLPVKFTGKLSKPEWIELSKDYDIFLNTTNVDNTPVSILEAMALGFPIISTEVGGIPYLIQDKQNGLLVPPKNKLSMVNAVKSLLGNSVLAENLSQNARQKAEKFDWQIVKKDWNEVLK</sequence>
<evidence type="ECO:0000313" key="3">
    <source>
        <dbReference type="Proteomes" id="UP000635665"/>
    </source>
</evidence>
<dbReference type="CDD" id="cd03801">
    <property type="entry name" value="GT4_PimA-like"/>
    <property type="match status" value="1"/>
</dbReference>
<proteinExistence type="predicted"/>
<protein>
    <submittedName>
        <fullName evidence="2">Glycosyltransferase family 4 protein</fullName>
    </submittedName>
</protein>
<dbReference type="Gene3D" id="3.40.50.2000">
    <property type="entry name" value="Glycogen Phosphorylase B"/>
    <property type="match status" value="2"/>
</dbReference>
<dbReference type="EMBL" id="JAEHNY010000001">
    <property type="protein sequence ID" value="MBI6118528.1"/>
    <property type="molecule type" value="Genomic_DNA"/>
</dbReference>
<accession>A0ABS0TBW0</accession>
<dbReference type="Pfam" id="PF00534">
    <property type="entry name" value="Glycos_transf_1"/>
    <property type="match status" value="1"/>
</dbReference>
<dbReference type="PANTHER" id="PTHR12526">
    <property type="entry name" value="GLYCOSYLTRANSFERASE"/>
    <property type="match status" value="1"/>
</dbReference>
<feature type="domain" description="Glycosyl transferase family 1" evidence="1">
    <location>
        <begin position="163"/>
        <end position="317"/>
    </location>
</feature>
<keyword evidence="3" id="KW-1185">Reference proteome</keyword>
<comment type="caution">
    <text evidence="2">The sequence shown here is derived from an EMBL/GenBank/DDBJ whole genome shotgun (WGS) entry which is preliminary data.</text>
</comment>
<dbReference type="InterPro" id="IPR001296">
    <property type="entry name" value="Glyco_trans_1"/>
</dbReference>
<gene>
    <name evidence="2" type="ORF">I6U50_00670</name>
</gene>
<dbReference type="SUPFAM" id="SSF53756">
    <property type="entry name" value="UDP-Glycosyltransferase/glycogen phosphorylase"/>
    <property type="match status" value="1"/>
</dbReference>
<name>A0ABS0TBW0_9FLAO</name>
<dbReference type="Proteomes" id="UP000635665">
    <property type="component" value="Unassembled WGS sequence"/>
</dbReference>
<organism evidence="2 3">
    <name type="scientific">Salegentibacter maritimus</name>
    <dbReference type="NCBI Taxonomy" id="2794347"/>
    <lineage>
        <taxon>Bacteria</taxon>
        <taxon>Pseudomonadati</taxon>
        <taxon>Bacteroidota</taxon>
        <taxon>Flavobacteriia</taxon>
        <taxon>Flavobacteriales</taxon>
        <taxon>Flavobacteriaceae</taxon>
        <taxon>Salegentibacter</taxon>
    </lineage>
</organism>
<evidence type="ECO:0000313" key="2">
    <source>
        <dbReference type="EMBL" id="MBI6118528.1"/>
    </source>
</evidence>
<dbReference type="RefSeq" id="WP_198637488.1">
    <property type="nucleotide sequence ID" value="NZ_JAEHNY010000001.1"/>
</dbReference>
<evidence type="ECO:0000259" key="1">
    <source>
        <dbReference type="Pfam" id="PF00534"/>
    </source>
</evidence>